<feature type="compositionally biased region" description="Basic and acidic residues" evidence="1">
    <location>
        <begin position="431"/>
        <end position="443"/>
    </location>
</feature>
<dbReference type="Proteomes" id="UP000075321">
    <property type="component" value="Unassembled WGS sequence"/>
</dbReference>
<evidence type="ECO:0000313" key="3">
    <source>
        <dbReference type="EMBL" id="KYH23869.1"/>
    </source>
</evidence>
<dbReference type="InterPro" id="IPR058441">
    <property type="entry name" value="DUF8128"/>
</dbReference>
<name>A0A151A8C7_9EURY</name>
<organism evidence="3 4">
    <name type="scientific">Halalkalicoccus paucihalophilus</name>
    <dbReference type="NCBI Taxonomy" id="1008153"/>
    <lineage>
        <taxon>Archaea</taxon>
        <taxon>Methanobacteriati</taxon>
        <taxon>Methanobacteriota</taxon>
        <taxon>Stenosarchaea group</taxon>
        <taxon>Halobacteria</taxon>
        <taxon>Halobacteriales</taxon>
        <taxon>Halococcaceae</taxon>
        <taxon>Halalkalicoccus</taxon>
    </lineage>
</organism>
<dbReference type="PATRIC" id="fig|1008153.3.peg.4226"/>
<feature type="domain" description="DUF8128" evidence="2">
    <location>
        <begin position="29"/>
        <end position="376"/>
    </location>
</feature>
<evidence type="ECO:0000256" key="1">
    <source>
        <dbReference type="SAM" id="MobiDB-lite"/>
    </source>
</evidence>
<proteinExistence type="predicted"/>
<evidence type="ECO:0000259" key="2">
    <source>
        <dbReference type="Pfam" id="PF26449"/>
    </source>
</evidence>
<sequence>MDRIASALVRDEIRRSVARKVPALRDGGSDAYDTLQLTDDVIEEFKEACTERRAVHVLPHKEGGGIPKAVDLLTSVHPMRTGTSTGSRPAHAFEIRNITDQIGFQWVMGDEKYQNRLARQLETFYPDSHIEVDELPEPELLPFREDWHLAAARLELKLQGKKERYYPIKHIDVEGFENDPYGSITSEMVGERETETVTNVATQVIFRPAPSDWYKGGVLEPSIHDVADDLEENVQPADTKDIVRGMFTKEGVDLSEVRTQKRGKNKKTTAAADAVRRQAGQKGYEVDIRIVAVGQDPETAISRVDETADMFEGYYDSDTQQGFDCVPMRGEDLLKLVQLAMRREYVDHGMTMGVRTAAGVVHVPNESINTQNVSWTRTSNTGDVPADSARFTEWMNEDVGWDTPQRSVTRTQAWPYGIERTQPSDQEIEAATERDQEHTHEQGDQSESEQADTTEVAH</sequence>
<keyword evidence="4" id="KW-1185">Reference proteome</keyword>
<comment type="caution">
    <text evidence="3">The sequence shown here is derived from an EMBL/GenBank/DDBJ whole genome shotgun (WGS) entry which is preliminary data.</text>
</comment>
<reference evidence="3 4" key="1">
    <citation type="submission" date="2016-02" db="EMBL/GenBank/DDBJ databases">
        <title>Genome sequence of Halalkalicoccus paucihalophilus DSM 24557.</title>
        <authorList>
            <person name="Poehlein A."/>
            <person name="Daniel R."/>
        </authorList>
    </citation>
    <scope>NUCLEOTIDE SEQUENCE [LARGE SCALE GENOMIC DNA]</scope>
    <source>
        <strain evidence="3 4">DSM 24557</strain>
    </source>
</reference>
<dbReference type="Pfam" id="PF26449">
    <property type="entry name" value="DUF8128"/>
    <property type="match status" value="1"/>
</dbReference>
<dbReference type="RefSeq" id="WP_066385583.1">
    <property type="nucleotide sequence ID" value="NZ_LTAZ01000017.1"/>
</dbReference>
<dbReference type="EMBL" id="LTAZ01000017">
    <property type="protein sequence ID" value="KYH23869.1"/>
    <property type="molecule type" value="Genomic_DNA"/>
</dbReference>
<gene>
    <name evidence="3" type="ORF">HAPAU_39480</name>
</gene>
<dbReference type="AlphaFoldDB" id="A0A151A8C7"/>
<dbReference type="OrthoDB" id="268875at2157"/>
<protein>
    <recommendedName>
        <fullName evidence="2">DUF8128 domain-containing protein</fullName>
    </recommendedName>
</protein>
<evidence type="ECO:0000313" key="4">
    <source>
        <dbReference type="Proteomes" id="UP000075321"/>
    </source>
</evidence>
<accession>A0A151A8C7</accession>
<feature type="region of interest" description="Disordered" evidence="1">
    <location>
        <begin position="404"/>
        <end position="458"/>
    </location>
</feature>